<protein>
    <submittedName>
        <fullName evidence="1">Uncharacterized protein</fullName>
    </submittedName>
</protein>
<dbReference type="EMBL" id="CM023473">
    <property type="protein sequence ID" value="KAH7953829.1"/>
    <property type="molecule type" value="Genomic_DNA"/>
</dbReference>
<comment type="caution">
    <text evidence="1">The sequence shown here is derived from an EMBL/GenBank/DDBJ whole genome shotgun (WGS) entry which is preliminary data.</text>
</comment>
<organism evidence="1 2">
    <name type="scientific">Dermacentor silvarum</name>
    <name type="common">Tick</name>
    <dbReference type="NCBI Taxonomy" id="543639"/>
    <lineage>
        <taxon>Eukaryota</taxon>
        <taxon>Metazoa</taxon>
        <taxon>Ecdysozoa</taxon>
        <taxon>Arthropoda</taxon>
        <taxon>Chelicerata</taxon>
        <taxon>Arachnida</taxon>
        <taxon>Acari</taxon>
        <taxon>Parasitiformes</taxon>
        <taxon>Ixodida</taxon>
        <taxon>Ixodoidea</taxon>
        <taxon>Ixodidae</taxon>
        <taxon>Rhipicephalinae</taxon>
        <taxon>Dermacentor</taxon>
    </lineage>
</organism>
<reference evidence="1" key="1">
    <citation type="submission" date="2020-05" db="EMBL/GenBank/DDBJ databases">
        <title>Large-scale comparative analyses of tick genomes elucidate their genetic diversity and vector capacities.</title>
        <authorList>
            <person name="Jia N."/>
            <person name="Wang J."/>
            <person name="Shi W."/>
            <person name="Du L."/>
            <person name="Sun Y."/>
            <person name="Zhan W."/>
            <person name="Jiang J."/>
            <person name="Wang Q."/>
            <person name="Zhang B."/>
            <person name="Ji P."/>
            <person name="Sakyi L.B."/>
            <person name="Cui X."/>
            <person name="Yuan T."/>
            <person name="Jiang B."/>
            <person name="Yang W."/>
            <person name="Lam T.T.-Y."/>
            <person name="Chang Q."/>
            <person name="Ding S."/>
            <person name="Wang X."/>
            <person name="Zhu J."/>
            <person name="Ruan X."/>
            <person name="Zhao L."/>
            <person name="Wei J."/>
            <person name="Que T."/>
            <person name="Du C."/>
            <person name="Cheng J."/>
            <person name="Dai P."/>
            <person name="Han X."/>
            <person name="Huang E."/>
            <person name="Gao Y."/>
            <person name="Liu J."/>
            <person name="Shao H."/>
            <person name="Ye R."/>
            <person name="Li L."/>
            <person name="Wei W."/>
            <person name="Wang X."/>
            <person name="Wang C."/>
            <person name="Yang T."/>
            <person name="Huo Q."/>
            <person name="Li W."/>
            <person name="Guo W."/>
            <person name="Chen H."/>
            <person name="Zhou L."/>
            <person name="Ni X."/>
            <person name="Tian J."/>
            <person name="Zhou Y."/>
            <person name="Sheng Y."/>
            <person name="Liu T."/>
            <person name="Pan Y."/>
            <person name="Xia L."/>
            <person name="Li J."/>
            <person name="Zhao F."/>
            <person name="Cao W."/>
        </authorList>
    </citation>
    <scope>NUCLEOTIDE SEQUENCE</scope>
    <source>
        <strain evidence="1">Dsil-2018</strain>
    </source>
</reference>
<accession>A0ACB8CXI1</accession>
<dbReference type="Proteomes" id="UP000821865">
    <property type="component" value="Chromosome 4"/>
</dbReference>
<gene>
    <name evidence="1" type="ORF">HPB49_012688</name>
</gene>
<evidence type="ECO:0000313" key="2">
    <source>
        <dbReference type="Proteomes" id="UP000821865"/>
    </source>
</evidence>
<name>A0ACB8CXI1_DERSI</name>
<sequence length="3932" mass="431690">MAVRDPCAELAVRTACAFLEAPDQGSHRGQQFLRAFVDDPSTLTLCAARTMDAQALTFSVQASALEEGGERQLVFFKRRPQVLTPQNLSADVGVCALLAPSAAESLGACLRAVFQPLLASEPLLATSLGQLQAALGTARDKPVAPKGKDEAALEQHWCALGSASLDECADWLDAGLALLEDLRHTKSLDSLKDALGRGLAARLETLLRDLDPWHAPLTKVQQELGQALSACGRSPSADAALGGRLRTMLQARLAQEQLVRLAPPTTSGATARGTAAVGPRARVACSHGAAHPVVGPTGCPRCRHSQGTPAADHWTTGDLLYDGEMLLRALSECVVEAKKSYEQASCSIQGIPEVVRDIVGLQELRTRLEEAQEVVSLLNDGSDSWEKLVQNLNRARDEAREAAADRLDAWSRSAQQIATKTSLQEDEPALVLGAGGRPRVSLSPRLASIAAEARQLRALGCRLPPGPLRQLEETAARLGHRARHLQQVASFYSTVADQMIPSQRPLMLGLAEELTAALRQRVPWGDVVALDAFVGRLRALAARLAGRNRHLRAVHLALCRKVMSLFDLDLVCRQQNWKDVLNDIRATMAQQQESPEQVRPWRAHWDRQLYKALECQYLRGLETLLQYLPETRIELTCRSGQLCFRPPLEEVRSRYYQQVKRFLALPLHFRGVSDDLAVDQSLVFSVIVDRNAHQFVDLYRRTQRLFASVQASAGRFQEWVALSSLDLQTFAEGLSPEEWKNSFRTVKAKCQEFGKAFPDEERFECLVVSYAPVRSHVDFALSELESGLVRELRASVARDAAAVRSYLETSLEALAGSAQTAEELAQLGAAFGRTVSGRDQAATTHAAARDKQQLLARWSRRPPPADMDGLQQLWDTLDGRLHQHRDVVAHQMEVLKANASARLENFEQLRERFLARWEQARPRLGDEAANLLGELRAEMDALLDTRRRLASEAEQLGLSAPGDLATAEQELQDAEAAWALREQFRKELQELSQQQWILMRHLHQLESFLAEWAQRAKDPATPPAVAASLYKEIDAHKAAMAVLPLCRGDAFSAQHWAELFQLAEATGRPLEELRLSHLLAIAPKLAAKKAQLQDLNSRARSEANIRAILSELDVWGSTARFSLVDHTDSAGNHVMIVQEWAQVLGKVGELQLLVHSLAEACRGGGSSAGLADGAALWEERLARLEPALRGLQRVQQQWLQLEPLLGPPRSLLPDQASRFEAASRQLRTLMAAVARDERIVLVGSTAETQALDTLADQLGRCQRALHQHMEVWLGDLSQEIRSTLQALLRDSIASPGPDSSLYPAQVVCLAEWIRFTEACEAALDSGRLAQLQDEVRSQLSLLAAAGAEMGSLHALLIDAIHRLAIVEELSARDVRSVQGLALAEATQYNTMRCCCRFYLRDGRAVVKMVDATFDYTYEYQGSAPRLVYTALTHKCFVSLTQGMRLGVGGNPYGPAGTGKTESVKALGNALGRQVLVFNCDESMDERSLGRLLVGLARSGAWGCLDEFNRLDEGVLSAMAALIGDLQLALHHGRPHVRLLGVQVELDRSAGVFITLNPAGKQYGGRQRLPDSLKQLFRPVAMAEPDSADIARALLLAGGFEGSQLLAARLVTAFQLARHHTGGRQAWEQSLVVQAVRLQVVPKLAERDCGHFERLLRDVFPGVLPAQDDAGEDELSSALREAYVHLGLTWDEAQVRKVLQLREQLSQRTGVMLVGPPGSGKTSVWRLLQRALHTASAGRKPPPRLWLLGPKAMPRQQARAVLKIAPGFQHSMLLGYVHPDTREWCDGVLTASAREAAREPQEISCWIVCDGDVDPEWVESLNSVLDDNRLLTLPSGERIQFGPNVHFVFETDSLAAASPATVSRVGMVFLRSATLYTAPGQSQEGAAVADFMEEHFFRALRFTLQMKDFVLETSATAVVRNALSYLRGVKTRPEFALALARGLSVSLGPSGRDKVAKEIFSWMNVSAPDPSRPLNCYWDKGAGRLVKYDPQTGAAQVSRALRQACAPCAGGGLQPRGAAGWLVLCLRGLGAARRDRWGSCQLAAWLHQVRTHGGYHDPAEAGCPWVTLQRVQLVATVALPASALPPRLLSAARVFALGAPQPQELARICDAYLRPVTRHLAEGSLADEHEALAASMVTLVQQAQSRLPAAAERLTARLLTDWVRGLVRYSAPDAQGLLACWAHEGCRLFKDSLADDTDRAQLDALLAGVLRAHWPQHSSAILQRSNEVVYVSTPGDSSTKTAAWGSQLDKLDLKDWNDAVLKTVRECACSVLTNRHSRTTGSSTDAGAYAVPVHEWLSLVAQADWALGRPAGWILVGGASGMARRLAVRLAAHRARLPCVSPRGRSLAVSRSDLRPLVQSAGLEGQRAVLLLEDQQLDEDSLDLLAALWATGEAPGLFRPDELDLAPLLQEEEPEADGLAPWEHFCRRVRRNLHVALVLDASFIQRHAERHPWLRKGCSVHWLSSWSRDSFKQLPALVLDSSSVGSQSAPDAALFLQLHEACLSGGLAVGPSHYFTMVCAFRDVFAQQRADMDESKKHLQLGISKLNEAKEAVSKLEAEAAVQRKLLAEKQGEADAALQQITSSMTSTSEQKAEMEQLRATMRQESERLKERKQHIDRELAQIEPLVQNAQQAVGSIRSDALSEIRSLRAPPDVIRDILEGVLRLMGIFDTSWVSMKSFLAKKGVKEEIMSFNARSVTPEIKNSVQALLRTNGASFDMKNAKRASAAAAPLAAWVQANVQYADVLHKIGPLEAEQGELQRKLSGAEQRLGKLGSALAGVDERVSELRERLGACTREAARIEMGLRESDARLAAAQDLLAQLEGEHARWSRRLGALEAQPLAQRCLLASACAAYLGALPAAREEARSKLLHRWRRLLPELQQQGVPGELAQLLSSEKEQLAWRAQGLPPDRLSIENAALLLLPLPQRPFIIDPSGQASRWLQSHLKDPQLITQQDPTFLATLELSVRLGKALLVQDVQQLDPILYPLLRRDLITQGSRQVVHIADKAVDYSDEFRLFLLSQDAEATLPPYAATLVRTIDFSTTEAGLCDQLLQVALQEERPELEERRQALLHEADTLRLQLSDLDTRLLDLLLSGDFLHNQELRQALQEAKASGARAETSLAEAQRLQASLEKERAVYEPAARLGARLVGLLDPMARLGHTYRWGMAGLVDLFRRALRQQGTNGKKKDLKLVERTLIHLVYEHAARSLFKKDHLTFALHLIHGLRPDLFRENEWESLTGTLVKDTAQHIEQRPSWLIEDRSAALSQLKATLGPELWSALRLEEASLWQPFARSGHCEEQLPEHATRCLSPFQQALLVQCLRPDRALSALGRFACRALGLHGLNPGAVPLQRLLQDDGRPLLLVTAPGADPGQELRDAAQGRLQQVFLGRGAQQQQAAQDALRRYSQTNTWLWLANLHLATQWLPFLAQELARLERHPEFRLCLSTEPHPAIPSALLKACLTVVYEPPAGVRRSMRRTYDAWGPSALNGASLLCAQALFALAWLHAILQERLSYVPQGWTKRYEFSEADLRAGTDAVRRLCGRSGGGSGSGPGPWETLRGLFELSVYGSHLDNTFDRRVLGAYVRQCFDQSTLPGSDRKEPAPLAQGVRVPTSTSLQAHLQLIEKLPDEDPGGYLGLAANVEGSVQRLGALSLVAELRRLQVGAGGSRQAAGADQLAPLLSLWKSLHQGGVQAPPAGEGDEEEEDAVASFLRQERAHAAKLVHEVHSTLAAVSRALRHASCSLPEAASALTNHTVPDAWLSLWSGGRQWVPEAYLRAVAGRAHALAQWCFGQGQQLHLGQLLRPGAFLSAWRQQTARQTGLAVDELQLEAWWEAGEDRPPLWATLVGLQCEGGLLEDTRLRPCRPGAPSLLPVPPCSAAWMRKGTRKRSGGSVASLAVYTNTERQELVASLSVPCEGSPQQWLLSGTALFLSTLD</sequence>
<keyword evidence="2" id="KW-1185">Reference proteome</keyword>
<proteinExistence type="predicted"/>
<evidence type="ECO:0000313" key="1">
    <source>
        <dbReference type="EMBL" id="KAH7953829.1"/>
    </source>
</evidence>